<dbReference type="AlphaFoldDB" id="A0A4P2QCT5"/>
<dbReference type="Pfam" id="PF05258">
    <property type="entry name" value="DciA"/>
    <property type="match status" value="1"/>
</dbReference>
<evidence type="ECO:0000313" key="3">
    <source>
        <dbReference type="Proteomes" id="UP000295781"/>
    </source>
</evidence>
<evidence type="ECO:0000313" key="2">
    <source>
        <dbReference type="EMBL" id="AUX27574.1"/>
    </source>
</evidence>
<dbReference type="Proteomes" id="UP000295781">
    <property type="component" value="Chromosome"/>
</dbReference>
<reference evidence="2 3" key="1">
    <citation type="submission" date="2015-09" db="EMBL/GenBank/DDBJ databases">
        <title>Sorangium comparison.</title>
        <authorList>
            <person name="Zaburannyi N."/>
            <person name="Bunk B."/>
            <person name="Overmann J."/>
            <person name="Mueller R."/>
        </authorList>
    </citation>
    <scope>NUCLEOTIDE SEQUENCE [LARGE SCALE GENOMIC DNA]</scope>
    <source>
        <strain evidence="2 3">So ceGT47</strain>
    </source>
</reference>
<feature type="compositionally biased region" description="Low complexity" evidence="1">
    <location>
        <begin position="136"/>
        <end position="181"/>
    </location>
</feature>
<organism evidence="2 3">
    <name type="scientific">Sorangium cellulosum</name>
    <name type="common">Polyangium cellulosum</name>
    <dbReference type="NCBI Taxonomy" id="56"/>
    <lineage>
        <taxon>Bacteria</taxon>
        <taxon>Pseudomonadati</taxon>
        <taxon>Myxococcota</taxon>
        <taxon>Polyangia</taxon>
        <taxon>Polyangiales</taxon>
        <taxon>Polyangiaceae</taxon>
        <taxon>Sorangium</taxon>
    </lineage>
</organism>
<dbReference type="PANTHER" id="PTHR36456:SF1">
    <property type="entry name" value="UPF0232 PROTEIN SCO3875"/>
    <property type="match status" value="1"/>
</dbReference>
<feature type="region of interest" description="Disordered" evidence="1">
    <location>
        <begin position="122"/>
        <end position="223"/>
    </location>
</feature>
<proteinExistence type="predicted"/>
<accession>A0A4P2QCT5</accession>
<evidence type="ECO:0000256" key="1">
    <source>
        <dbReference type="SAM" id="MobiDB-lite"/>
    </source>
</evidence>
<name>A0A4P2QCT5_SORCE</name>
<gene>
    <name evidence="2" type="ORF">SOCEGT47_081690</name>
</gene>
<sequence length="223" mass="23128">MPFREWEAAVGSRIAARARPLKLERGVLHVQAASSTWAQELSMLGDVILAQLRSRGLPVQSLRFRVGKVAPVARPPWREEVRPAPREAPLPPEVRLELGKVVDPDLRDAIAKAAARNLGWQEAEASALPRDPSPPGARAARPAAAAPASPGAAVGVAPPTAASPGAAVRGARPAAAAPASPGHEASDATSLRRAARDPRSVASGTARSDRTRAPSGAGRRGRS</sequence>
<dbReference type="PANTHER" id="PTHR36456">
    <property type="entry name" value="UPF0232 PROTEIN SCO3875"/>
    <property type="match status" value="1"/>
</dbReference>
<dbReference type="InterPro" id="IPR007922">
    <property type="entry name" value="DciA-like"/>
</dbReference>
<dbReference type="EMBL" id="CP012670">
    <property type="protein sequence ID" value="AUX27574.1"/>
    <property type="molecule type" value="Genomic_DNA"/>
</dbReference>
<evidence type="ECO:0008006" key="4">
    <source>
        <dbReference type="Google" id="ProtNLM"/>
    </source>
</evidence>
<protein>
    <recommendedName>
        <fullName evidence="4">DUF721 domain-containing protein</fullName>
    </recommendedName>
</protein>